<dbReference type="Proteomes" id="UP001180020">
    <property type="component" value="Unassembled WGS sequence"/>
</dbReference>
<reference evidence="1" key="1">
    <citation type="journal article" date="2023" name="Nat. Commun.">
        <title>Diploid and tetraploid genomes of Acorus and the evolution of monocots.</title>
        <authorList>
            <person name="Ma L."/>
            <person name="Liu K.W."/>
            <person name="Li Z."/>
            <person name="Hsiao Y.Y."/>
            <person name="Qi Y."/>
            <person name="Fu T."/>
            <person name="Tang G.D."/>
            <person name="Zhang D."/>
            <person name="Sun W.H."/>
            <person name="Liu D.K."/>
            <person name="Li Y."/>
            <person name="Chen G.Z."/>
            <person name="Liu X.D."/>
            <person name="Liao X.Y."/>
            <person name="Jiang Y.T."/>
            <person name="Yu X."/>
            <person name="Hao Y."/>
            <person name="Huang J."/>
            <person name="Zhao X.W."/>
            <person name="Ke S."/>
            <person name="Chen Y.Y."/>
            <person name="Wu W.L."/>
            <person name="Hsu J.L."/>
            <person name="Lin Y.F."/>
            <person name="Huang M.D."/>
            <person name="Li C.Y."/>
            <person name="Huang L."/>
            <person name="Wang Z.W."/>
            <person name="Zhao X."/>
            <person name="Zhong W.Y."/>
            <person name="Peng D.H."/>
            <person name="Ahmad S."/>
            <person name="Lan S."/>
            <person name="Zhang J.S."/>
            <person name="Tsai W.C."/>
            <person name="Van de Peer Y."/>
            <person name="Liu Z.J."/>
        </authorList>
    </citation>
    <scope>NUCLEOTIDE SEQUENCE</scope>
    <source>
        <strain evidence="1">CP</strain>
    </source>
</reference>
<gene>
    <name evidence="1" type="ORF">QJS10_CPB19g00346</name>
</gene>
<dbReference type="AlphaFoldDB" id="A0AAV9CEB3"/>
<dbReference type="InterPro" id="IPR052343">
    <property type="entry name" value="Retrotransposon-Effector_Assoc"/>
</dbReference>
<comment type="caution">
    <text evidence="1">The sequence shown here is derived from an EMBL/GenBank/DDBJ whole genome shotgun (WGS) entry which is preliminary data.</text>
</comment>
<accession>A0AAV9CEB3</accession>
<evidence type="ECO:0000313" key="1">
    <source>
        <dbReference type="EMBL" id="KAK1287383.1"/>
    </source>
</evidence>
<name>A0AAV9CEB3_ACOCL</name>
<organism evidence="1 2">
    <name type="scientific">Acorus calamus</name>
    <name type="common">Sweet flag</name>
    <dbReference type="NCBI Taxonomy" id="4465"/>
    <lineage>
        <taxon>Eukaryota</taxon>
        <taxon>Viridiplantae</taxon>
        <taxon>Streptophyta</taxon>
        <taxon>Embryophyta</taxon>
        <taxon>Tracheophyta</taxon>
        <taxon>Spermatophyta</taxon>
        <taxon>Magnoliopsida</taxon>
        <taxon>Liliopsida</taxon>
        <taxon>Acoraceae</taxon>
        <taxon>Acorus</taxon>
    </lineage>
</organism>
<dbReference type="PANTHER" id="PTHR46890:SF48">
    <property type="entry name" value="RNA-DIRECTED DNA POLYMERASE"/>
    <property type="match status" value="1"/>
</dbReference>
<evidence type="ECO:0000313" key="2">
    <source>
        <dbReference type="Proteomes" id="UP001180020"/>
    </source>
</evidence>
<evidence type="ECO:0008006" key="3">
    <source>
        <dbReference type="Google" id="ProtNLM"/>
    </source>
</evidence>
<sequence>MERQWAKAAVAAEWKIEHSHPPCGPLLPGVPLLPKMVPEMDGRGSPTLVRGSEEEIQRVIFSAEGDKASGPDGFTFRFFQTFWTLVKVDILQVFTKLQSGTPGLGRLNASLFTLIPKRDGASDVDEYCLICLVNVCYMIVSKVLATRMKLVSADLIEEEQTAFIPGGNLEDGYMVAQEIITALTKDKRSGVALKLYFAKA</sequence>
<dbReference type="PANTHER" id="PTHR46890">
    <property type="entry name" value="NON-LTR RETROLELEMENT REVERSE TRANSCRIPTASE-LIKE PROTEIN-RELATED"/>
    <property type="match status" value="1"/>
</dbReference>
<protein>
    <recommendedName>
        <fullName evidence="3">Reverse transcriptase</fullName>
    </recommendedName>
</protein>
<keyword evidence="2" id="KW-1185">Reference proteome</keyword>
<reference evidence="1" key="2">
    <citation type="submission" date="2023-06" db="EMBL/GenBank/DDBJ databases">
        <authorList>
            <person name="Ma L."/>
            <person name="Liu K.-W."/>
            <person name="Li Z."/>
            <person name="Hsiao Y.-Y."/>
            <person name="Qi Y."/>
            <person name="Fu T."/>
            <person name="Tang G."/>
            <person name="Zhang D."/>
            <person name="Sun W.-H."/>
            <person name="Liu D.-K."/>
            <person name="Li Y."/>
            <person name="Chen G.-Z."/>
            <person name="Liu X.-D."/>
            <person name="Liao X.-Y."/>
            <person name="Jiang Y.-T."/>
            <person name="Yu X."/>
            <person name="Hao Y."/>
            <person name="Huang J."/>
            <person name="Zhao X.-W."/>
            <person name="Ke S."/>
            <person name="Chen Y.-Y."/>
            <person name="Wu W.-L."/>
            <person name="Hsu J.-L."/>
            <person name="Lin Y.-F."/>
            <person name="Huang M.-D."/>
            <person name="Li C.-Y."/>
            <person name="Huang L."/>
            <person name="Wang Z.-W."/>
            <person name="Zhao X."/>
            <person name="Zhong W.-Y."/>
            <person name="Peng D.-H."/>
            <person name="Ahmad S."/>
            <person name="Lan S."/>
            <person name="Zhang J.-S."/>
            <person name="Tsai W.-C."/>
            <person name="Van De Peer Y."/>
            <person name="Liu Z.-J."/>
        </authorList>
    </citation>
    <scope>NUCLEOTIDE SEQUENCE</scope>
    <source>
        <strain evidence="1">CP</strain>
        <tissue evidence="1">Leaves</tissue>
    </source>
</reference>
<dbReference type="EMBL" id="JAUJYO010000019">
    <property type="protein sequence ID" value="KAK1287383.1"/>
    <property type="molecule type" value="Genomic_DNA"/>
</dbReference>
<proteinExistence type="predicted"/>